<protein>
    <recommendedName>
        <fullName evidence="4">Ricin B lectin domain-containing protein</fullName>
    </recommendedName>
</protein>
<name>A0AAJ5Z3I5_9BASI</name>
<gene>
    <name evidence="2" type="ORF">MARU1_003297</name>
</gene>
<sequence>MYMYKLISFALVGAASAMASGLSCKAYGVAGNLVSLDFFHHDSQLLEFTLDKTVDGHPALASTQHSKQLFQFFSCNSPSKHYKKGGQVRSLMNTSLCLTPGTVYLPSDKMGDAMPYPENADNRISLQPCESEHSLQLRKQWFMETETNKAGLVQVSQQGWRSDSTSDTLIITDDGVALTSHPDKGTEPRHLHIKARV</sequence>
<evidence type="ECO:0000256" key="1">
    <source>
        <dbReference type="SAM" id="SignalP"/>
    </source>
</evidence>
<evidence type="ECO:0000313" key="2">
    <source>
        <dbReference type="EMBL" id="WFD17249.1"/>
    </source>
</evidence>
<feature type="chain" id="PRO_5042587180" description="Ricin B lectin domain-containing protein" evidence="1">
    <location>
        <begin position="18"/>
        <end position="197"/>
    </location>
</feature>
<keyword evidence="3" id="KW-1185">Reference proteome</keyword>
<dbReference type="EMBL" id="CP119922">
    <property type="protein sequence ID" value="WFD17249.1"/>
    <property type="molecule type" value="Genomic_DNA"/>
</dbReference>
<dbReference type="PROSITE" id="PS51257">
    <property type="entry name" value="PROKAR_LIPOPROTEIN"/>
    <property type="match status" value="1"/>
</dbReference>
<evidence type="ECO:0008006" key="4">
    <source>
        <dbReference type="Google" id="ProtNLM"/>
    </source>
</evidence>
<keyword evidence="1" id="KW-0732">Signal</keyword>
<organism evidence="2 3">
    <name type="scientific">Malassezia arunalokei</name>
    <dbReference type="NCBI Taxonomy" id="1514897"/>
    <lineage>
        <taxon>Eukaryota</taxon>
        <taxon>Fungi</taxon>
        <taxon>Dikarya</taxon>
        <taxon>Basidiomycota</taxon>
        <taxon>Ustilaginomycotina</taxon>
        <taxon>Malasseziomycetes</taxon>
        <taxon>Malasseziales</taxon>
        <taxon>Malasseziaceae</taxon>
        <taxon>Malassezia</taxon>
    </lineage>
</organism>
<feature type="signal peptide" evidence="1">
    <location>
        <begin position="1"/>
        <end position="17"/>
    </location>
</feature>
<dbReference type="AlphaFoldDB" id="A0AAJ5Z3I5"/>
<reference evidence="2 3" key="1">
    <citation type="submission" date="2023-03" db="EMBL/GenBank/DDBJ databases">
        <title>Mating type loci evolution in Malassezia.</title>
        <authorList>
            <person name="Coelho M.A."/>
        </authorList>
    </citation>
    <scope>NUCLEOTIDE SEQUENCE [LARGE SCALE GENOMIC DNA]</scope>
    <source>
        <strain evidence="2 3">CBS 13387</strain>
    </source>
</reference>
<evidence type="ECO:0000313" key="3">
    <source>
        <dbReference type="Proteomes" id="UP001217582"/>
    </source>
</evidence>
<proteinExistence type="predicted"/>
<dbReference type="Proteomes" id="UP001217582">
    <property type="component" value="Chromosome 7"/>
</dbReference>
<accession>A0AAJ5Z3I5</accession>